<dbReference type="InterPro" id="IPR003736">
    <property type="entry name" value="PAAI_dom"/>
</dbReference>
<dbReference type="SUPFAM" id="SSF56219">
    <property type="entry name" value="DNase I-like"/>
    <property type="match status" value="1"/>
</dbReference>
<evidence type="ECO:0000313" key="4">
    <source>
        <dbReference type="EMBL" id="PPR95971.1"/>
    </source>
</evidence>
<comment type="similarity">
    <text evidence="1">Belongs to the thioesterase PaaI family.</text>
</comment>
<sequence>MEVEKVKRYLESSATIDGDKLPLRFFERLIMHGLRVELIETNRVVFSFKVTPRLLNEGNYLHSGAVAKFVDLVSSAAIYTAGGTFVGTSVEINISFMDAAHADEDIEIEAKALHVGKAVAVLSAEFRKKSTEIEAHGTWTGKENNLFKFGATGKETLGEGSNMILADSINIRKPPDGKFGHIGQSSMDLSEAMNESTISVAVPDHEVGINGCHVDGVISKLGYLNSCRIETNGFLSGIWILWNDNVHVKILGLNSQVIHMWIGSSQYSWRFYCLTIYASPQRSNRRMLSDHLNSVVDSCDEPWLIAGDFNSLLDVSERRGGSATSRNRCAFFSQDFLFNYELRDLGYCGSRFTWSRGGLSQHLDQAIENSSFDIFAPECLVRNLHRLKSNHRPIFVSLKPRQVEGTRPFRCLDSWMLHSEFRMLASSNWNSEDRKKQLIHELKIVQRLMELRLNRRFRSRAIELRQALEEVLKQEKLLWFQKSWSVWLLNGDRNTKYFHGRTLARRRRNKIEGLKVDGTDWCFDLVLLKQHVVGFYKNLFAMDYSVDGFLPCRGDLWVRRANVLDAMVHLKQSYMLLEIVRFPRQFGIQLYKFINRNMFVFSNSHSSIQDAVDTGISWTRSYSPPSMAMFHSNSMASDSKWLASESGWVKLNTDGAVLTSAHSAAVGGVIRDADGS</sequence>
<dbReference type="Proteomes" id="UP000239757">
    <property type="component" value="Unassembled WGS sequence"/>
</dbReference>
<dbReference type="NCBIfam" id="TIGR00369">
    <property type="entry name" value="unchar_dom_1"/>
    <property type="match status" value="1"/>
</dbReference>
<gene>
    <name evidence="4" type="ORF">GOBAR_AA24703</name>
</gene>
<evidence type="ECO:0000256" key="2">
    <source>
        <dbReference type="ARBA" id="ARBA00022801"/>
    </source>
</evidence>
<dbReference type="AlphaFoldDB" id="A0A2P5WY54"/>
<dbReference type="InterPro" id="IPR006683">
    <property type="entry name" value="Thioestr_dom"/>
</dbReference>
<dbReference type="Gene3D" id="3.60.10.10">
    <property type="entry name" value="Endonuclease/exonuclease/phosphatase"/>
    <property type="match status" value="1"/>
</dbReference>
<reference evidence="4 5" key="1">
    <citation type="submission" date="2015-01" db="EMBL/GenBank/DDBJ databases">
        <title>Genome of allotetraploid Gossypium barbadense reveals genomic plasticity and fiber elongation in cotton evolution.</title>
        <authorList>
            <person name="Chen X."/>
            <person name="Liu X."/>
            <person name="Zhao B."/>
            <person name="Zheng H."/>
            <person name="Hu Y."/>
            <person name="Lu G."/>
            <person name="Yang C."/>
            <person name="Chen J."/>
            <person name="Shan C."/>
            <person name="Zhang L."/>
            <person name="Zhou Y."/>
            <person name="Wang L."/>
            <person name="Guo W."/>
            <person name="Bai Y."/>
            <person name="Ruan J."/>
            <person name="Shangguan X."/>
            <person name="Mao Y."/>
            <person name="Jiang J."/>
            <person name="Zhu Y."/>
            <person name="Lei J."/>
            <person name="Kang H."/>
            <person name="Chen S."/>
            <person name="He X."/>
            <person name="Wang R."/>
            <person name="Wang Y."/>
            <person name="Chen J."/>
            <person name="Wang L."/>
            <person name="Yu S."/>
            <person name="Wang B."/>
            <person name="Wei J."/>
            <person name="Song S."/>
            <person name="Lu X."/>
            <person name="Gao Z."/>
            <person name="Gu W."/>
            <person name="Deng X."/>
            <person name="Ma D."/>
            <person name="Wang S."/>
            <person name="Liang W."/>
            <person name="Fang L."/>
            <person name="Cai C."/>
            <person name="Zhu X."/>
            <person name="Zhou B."/>
            <person name="Zhang Y."/>
            <person name="Chen Z."/>
            <person name="Xu S."/>
            <person name="Zhu R."/>
            <person name="Wang S."/>
            <person name="Zhang T."/>
            <person name="Zhao G."/>
        </authorList>
    </citation>
    <scope>NUCLEOTIDE SEQUENCE [LARGE SCALE GENOMIC DNA]</scope>
    <source>
        <strain evidence="5">cv. Xinhai21</strain>
        <tissue evidence="4">Leaf</tissue>
    </source>
</reference>
<protein>
    <recommendedName>
        <fullName evidence="3">Thioesterase domain-containing protein</fullName>
    </recommendedName>
</protein>
<dbReference type="Gene3D" id="3.10.129.10">
    <property type="entry name" value="Hotdog Thioesterase"/>
    <property type="match status" value="1"/>
</dbReference>
<dbReference type="CDD" id="cd03443">
    <property type="entry name" value="PaaI_thioesterase"/>
    <property type="match status" value="1"/>
</dbReference>
<organism evidence="4 5">
    <name type="scientific">Gossypium barbadense</name>
    <name type="common">Sea Island cotton</name>
    <name type="synonym">Hibiscus barbadensis</name>
    <dbReference type="NCBI Taxonomy" id="3634"/>
    <lineage>
        <taxon>Eukaryota</taxon>
        <taxon>Viridiplantae</taxon>
        <taxon>Streptophyta</taxon>
        <taxon>Embryophyta</taxon>
        <taxon>Tracheophyta</taxon>
        <taxon>Spermatophyta</taxon>
        <taxon>Magnoliopsida</taxon>
        <taxon>eudicotyledons</taxon>
        <taxon>Gunneridae</taxon>
        <taxon>Pentapetalae</taxon>
        <taxon>rosids</taxon>
        <taxon>malvids</taxon>
        <taxon>Malvales</taxon>
        <taxon>Malvaceae</taxon>
        <taxon>Malvoideae</taxon>
        <taxon>Gossypium</taxon>
    </lineage>
</organism>
<dbReference type="InterPro" id="IPR039298">
    <property type="entry name" value="ACOT13"/>
</dbReference>
<evidence type="ECO:0000259" key="3">
    <source>
        <dbReference type="Pfam" id="PF03061"/>
    </source>
</evidence>
<dbReference type="PANTHER" id="PTHR21660:SF32">
    <property type="entry name" value="ACYL-COENZYME A THIOESTERASE 13-LIKE"/>
    <property type="match status" value="1"/>
</dbReference>
<dbReference type="EMBL" id="KZ666149">
    <property type="protein sequence ID" value="PPR95971.1"/>
    <property type="molecule type" value="Genomic_DNA"/>
</dbReference>
<dbReference type="InterPro" id="IPR029069">
    <property type="entry name" value="HotDog_dom_sf"/>
</dbReference>
<name>A0A2P5WY54_GOSBA</name>
<dbReference type="InterPro" id="IPR036691">
    <property type="entry name" value="Endo/exonu/phosph_ase_sf"/>
</dbReference>
<dbReference type="SUPFAM" id="SSF54637">
    <property type="entry name" value="Thioesterase/thiol ester dehydrase-isomerase"/>
    <property type="match status" value="1"/>
</dbReference>
<dbReference type="PANTHER" id="PTHR21660">
    <property type="entry name" value="THIOESTERASE SUPERFAMILY MEMBER-RELATED"/>
    <property type="match status" value="1"/>
</dbReference>
<accession>A0A2P5WY54</accession>
<evidence type="ECO:0000256" key="1">
    <source>
        <dbReference type="ARBA" id="ARBA00008324"/>
    </source>
</evidence>
<keyword evidence="2" id="KW-0378">Hydrolase</keyword>
<evidence type="ECO:0000313" key="5">
    <source>
        <dbReference type="Proteomes" id="UP000239757"/>
    </source>
</evidence>
<proteinExistence type="inferred from homology"/>
<dbReference type="GO" id="GO:0047617">
    <property type="term" value="F:fatty acyl-CoA hydrolase activity"/>
    <property type="evidence" value="ECO:0007669"/>
    <property type="project" value="InterPro"/>
</dbReference>
<dbReference type="Pfam" id="PF03061">
    <property type="entry name" value="4HBT"/>
    <property type="match status" value="1"/>
</dbReference>
<feature type="domain" description="Thioesterase" evidence="3">
    <location>
        <begin position="59"/>
        <end position="132"/>
    </location>
</feature>
<dbReference type="OrthoDB" id="46529at2759"/>